<dbReference type="AlphaFoldDB" id="A0A075GW67"/>
<name>A0A075GW67_9EURY</name>
<proteinExistence type="predicted"/>
<reference evidence="1" key="1">
    <citation type="journal article" date="2014" name="Genome Biol. Evol.">
        <title>Pangenome evidence for extensive interdomain horizontal transfer affecting lineage core and shell genes in uncultured planktonic thaumarchaeota and euryarchaeota.</title>
        <authorList>
            <person name="Deschamps P."/>
            <person name="Zivanovic Y."/>
            <person name="Moreira D."/>
            <person name="Rodriguez-Valera F."/>
            <person name="Lopez-Garcia P."/>
        </authorList>
    </citation>
    <scope>NUCLEOTIDE SEQUENCE</scope>
</reference>
<sequence>MKECDFLTLSKLQKIFRTEVEIVKQKRISIEVRPEGKHVPLENKMEGLSIALGVAPSPTDIESKSFLKLIGTYADKSHSIPCLQNDSLGVLVNRRSCLWCQNNTTCKEMEYSNTYQKVLFKIYSEPSDSDKQTVINFIKSDELSTKTEIFHNQIDPFKPFFDISKERTIRIFPLENSVVFQPTLSSCWGHIFYCPPLLRTMTLLEAQVIDFLPINRYDREADDDTPYGHEFNLFLKDEFGQLEKHFFIKLFKEKLLQAKDDESSKWYDLYNLLNQTQTNLPSGLYNEKVELNHNLSFSGDVFEVIATFLWELWVKVNSSPIFQDQQIVEERANAIILYPRQNNSVEIRGSTKIVRLIPLEGIAKPWIIIDGDSAFQYLPNRLSSAIPSYPIDTTFHQKYKSPPPVLSRMFKSYRRPKQLLHWNSGSSDLESPLNRISWFPPDRLIAALSMNSVLRSNVANVGGTEFRDYRDMTIRFLVRFFRKSSIWKNSPEIQKYKKDLKNFVSIIQNPTYLKSEPYKLLYEVCQHNGRVVSNLMTYNRIEKRSEHIIQEEFVLENPFSLNSGAKIIFKRIIEMSGFGQTEKIHPFKAISTGNNRLTDSHLAEQVCRALDWTHTPSDISKNSKILYPSNGGIWISKDMDRLLRKGDENSLELSDAIAKRSRTRTHHCVMFVSTEQEMRLITPITGEIGPTSEYFKSPSMVIWETPMAAKEASPNFFFAGKII</sequence>
<protein>
    <submittedName>
        <fullName evidence="1">Uncharacterized protein</fullName>
    </submittedName>
</protein>
<accession>A0A075GW67</accession>
<dbReference type="EMBL" id="KF900773">
    <property type="protein sequence ID" value="AIF06527.1"/>
    <property type="molecule type" value="Genomic_DNA"/>
</dbReference>
<evidence type="ECO:0000313" key="1">
    <source>
        <dbReference type="EMBL" id="AIF06527.1"/>
    </source>
</evidence>
<organism evidence="1">
    <name type="scientific">uncultured marine group II/III euryarchaeote KM3_193_A06</name>
    <dbReference type="NCBI Taxonomy" id="1457966"/>
    <lineage>
        <taxon>Archaea</taxon>
        <taxon>Methanobacteriati</taxon>
        <taxon>Methanobacteriota</taxon>
        <taxon>environmental samples</taxon>
    </lineage>
</organism>